<evidence type="ECO:0000313" key="1">
    <source>
        <dbReference type="EMBL" id="RAW14120.1"/>
    </source>
</evidence>
<protein>
    <recommendedName>
        <fullName evidence="3">DUF4192 domain-containing protein</fullName>
    </recommendedName>
</protein>
<keyword evidence="2" id="KW-1185">Reference proteome</keyword>
<organism evidence="1 2">
    <name type="scientific">Phytoactinopolyspora halophila</name>
    <dbReference type="NCBI Taxonomy" id="1981511"/>
    <lineage>
        <taxon>Bacteria</taxon>
        <taxon>Bacillati</taxon>
        <taxon>Actinomycetota</taxon>
        <taxon>Actinomycetes</taxon>
        <taxon>Jiangellales</taxon>
        <taxon>Jiangellaceae</taxon>
        <taxon>Phytoactinopolyspora</taxon>
    </lineage>
</organism>
<evidence type="ECO:0008006" key="3">
    <source>
        <dbReference type="Google" id="ProtNLM"/>
    </source>
</evidence>
<dbReference type="EMBL" id="QMIG01000010">
    <property type="protein sequence ID" value="RAW14120.1"/>
    <property type="molecule type" value="Genomic_DNA"/>
</dbReference>
<reference evidence="1 2" key="1">
    <citation type="submission" date="2018-06" db="EMBL/GenBank/DDBJ databases">
        <title>Phytoactinopolyspora halophila sp. nov., a novel halophilic actinomycete isolated from a saline soil in China.</title>
        <authorList>
            <person name="Tang S.-K."/>
        </authorList>
    </citation>
    <scope>NUCLEOTIDE SEQUENCE [LARGE SCALE GENOMIC DNA]</scope>
    <source>
        <strain evidence="1 2">YIM 96934</strain>
    </source>
</reference>
<evidence type="ECO:0000313" key="2">
    <source>
        <dbReference type="Proteomes" id="UP000250462"/>
    </source>
</evidence>
<dbReference type="Pfam" id="PF13830">
    <property type="entry name" value="DUF4192"/>
    <property type="match status" value="1"/>
</dbReference>
<accession>A0A329QP57</accession>
<dbReference type="InterPro" id="IPR025447">
    <property type="entry name" value="DUF4192"/>
</dbReference>
<dbReference type="Proteomes" id="UP000250462">
    <property type="component" value="Unassembled WGS sequence"/>
</dbReference>
<dbReference type="AlphaFoldDB" id="A0A329QP57"/>
<name>A0A329QP57_9ACTN</name>
<proteinExistence type="predicted"/>
<gene>
    <name evidence="1" type="ORF">DPM12_11950</name>
</gene>
<comment type="caution">
    <text evidence="1">The sequence shown here is derived from an EMBL/GenBank/DDBJ whole genome shotgun (WGS) entry which is preliminary data.</text>
</comment>
<sequence length="360" mass="39362">MAMTSRHTPPPVQLTSPPDVIGAIPSLVGFHPSESVVLVCMHGARNRIGLVLRVDLPESEGYAEYVDDLSDRVSRTGADRVIVVCFTTETFADARLPRQDLIAQLHEGLARRDIDRMESLLVRDDWWWSYTCTEPCCPPSGTPLPRSPSSTVTEVEARCVLDGHAILANREELERSVQGPGSVRRAILQGRADEIGDQMVDRIRDRGLDHVRAETLGTARAMCERFVRGDHEIDDDEAVRVLVGILDKGARDPLLTWGMEYGFENVLPFMTALCQRAVDEIAVPICAVLAGVAYQHGNGALAAVALERALRIEPDNTLAGLLRTLLDGQVPPAEIRAVTRRLRDDLGDSAAPSGDRPAIA</sequence>